<evidence type="ECO:0000313" key="2">
    <source>
        <dbReference type="Proteomes" id="UP000254762"/>
    </source>
</evidence>
<sequence length="50" mass="5629">MKWRYSLRWKRPGPCPGEPVLASEVVEAGKPAPESVMSLWGGRSRICCLR</sequence>
<accession>A0A379SM70</accession>
<evidence type="ECO:0000313" key="1">
    <source>
        <dbReference type="EMBL" id="SUG30692.1"/>
    </source>
</evidence>
<reference evidence="1 2" key="1">
    <citation type="submission" date="2018-06" db="EMBL/GenBank/DDBJ databases">
        <authorList>
            <consortium name="Pathogen Informatics"/>
            <person name="Doyle S."/>
        </authorList>
    </citation>
    <scope>NUCLEOTIDE SEQUENCE [LARGE SCALE GENOMIC DNA]</scope>
    <source>
        <strain evidence="1 2">NCTC7304</strain>
    </source>
</reference>
<protein>
    <submittedName>
        <fullName evidence="1">Threonine dehydrogenase</fullName>
    </submittedName>
</protein>
<proteinExistence type="predicted"/>
<gene>
    <name evidence="1" type="ORF">NCTC7304_00041</name>
</gene>
<dbReference type="Proteomes" id="UP000254762">
    <property type="component" value="Unassembled WGS sequence"/>
</dbReference>
<dbReference type="EMBL" id="UGXD01000001">
    <property type="protein sequence ID" value="SUG30692.1"/>
    <property type="molecule type" value="Genomic_DNA"/>
</dbReference>
<name>A0A379SM70_SALER</name>
<organism evidence="1 2">
    <name type="scientific">Salmonella enterica subsp. arizonae</name>
    <dbReference type="NCBI Taxonomy" id="59203"/>
    <lineage>
        <taxon>Bacteria</taxon>
        <taxon>Pseudomonadati</taxon>
        <taxon>Pseudomonadota</taxon>
        <taxon>Gammaproteobacteria</taxon>
        <taxon>Enterobacterales</taxon>
        <taxon>Enterobacteriaceae</taxon>
        <taxon>Salmonella</taxon>
    </lineage>
</organism>
<dbReference type="AlphaFoldDB" id="A0A379SM70"/>